<organism evidence="2 3">
    <name type="scientific">Portunus trituberculatus</name>
    <name type="common">Swimming crab</name>
    <name type="synonym">Neptunus trituberculatus</name>
    <dbReference type="NCBI Taxonomy" id="210409"/>
    <lineage>
        <taxon>Eukaryota</taxon>
        <taxon>Metazoa</taxon>
        <taxon>Ecdysozoa</taxon>
        <taxon>Arthropoda</taxon>
        <taxon>Crustacea</taxon>
        <taxon>Multicrustacea</taxon>
        <taxon>Malacostraca</taxon>
        <taxon>Eumalacostraca</taxon>
        <taxon>Eucarida</taxon>
        <taxon>Decapoda</taxon>
        <taxon>Pleocyemata</taxon>
        <taxon>Brachyura</taxon>
        <taxon>Eubrachyura</taxon>
        <taxon>Portunoidea</taxon>
        <taxon>Portunidae</taxon>
        <taxon>Portuninae</taxon>
        <taxon>Portunus</taxon>
    </lineage>
</organism>
<evidence type="ECO:0000256" key="1">
    <source>
        <dbReference type="SAM" id="Phobius"/>
    </source>
</evidence>
<reference evidence="2 3" key="1">
    <citation type="submission" date="2019-05" db="EMBL/GenBank/DDBJ databases">
        <title>Another draft genome of Portunus trituberculatus and its Hox gene families provides insights of decapod evolution.</title>
        <authorList>
            <person name="Jeong J.-H."/>
            <person name="Song I."/>
            <person name="Kim S."/>
            <person name="Choi T."/>
            <person name="Kim D."/>
            <person name="Ryu S."/>
            <person name="Kim W."/>
        </authorList>
    </citation>
    <scope>NUCLEOTIDE SEQUENCE [LARGE SCALE GENOMIC DNA]</scope>
    <source>
        <tissue evidence="2">Muscle</tissue>
    </source>
</reference>
<keyword evidence="3" id="KW-1185">Reference proteome</keyword>
<evidence type="ECO:0000313" key="3">
    <source>
        <dbReference type="Proteomes" id="UP000324222"/>
    </source>
</evidence>
<gene>
    <name evidence="2" type="ORF">E2C01_100864</name>
</gene>
<protein>
    <submittedName>
        <fullName evidence="2">Uncharacterized protein</fullName>
    </submittedName>
</protein>
<feature type="transmembrane region" description="Helical" evidence="1">
    <location>
        <begin position="21"/>
        <end position="40"/>
    </location>
</feature>
<comment type="caution">
    <text evidence="2">The sequence shown here is derived from an EMBL/GenBank/DDBJ whole genome shotgun (WGS) entry which is preliminary data.</text>
</comment>
<evidence type="ECO:0000313" key="2">
    <source>
        <dbReference type="EMBL" id="MPD05135.1"/>
    </source>
</evidence>
<name>A0A5B7KKK4_PORTR</name>
<keyword evidence="1" id="KW-0812">Transmembrane</keyword>
<keyword evidence="1" id="KW-0472">Membrane</keyword>
<dbReference type="AlphaFoldDB" id="A0A5B7KKK4"/>
<proteinExistence type="predicted"/>
<dbReference type="Proteomes" id="UP000324222">
    <property type="component" value="Unassembled WGS sequence"/>
</dbReference>
<dbReference type="EMBL" id="VSRR010144595">
    <property type="protein sequence ID" value="MPD05135.1"/>
    <property type="molecule type" value="Genomic_DNA"/>
</dbReference>
<sequence>MDVATPVLASCRKQGTVDSEVTCVAFFMMLVMPMVLRSAGGRND</sequence>
<keyword evidence="1" id="KW-1133">Transmembrane helix</keyword>
<accession>A0A5B7KKK4</accession>